<name>A0AAW3HGG9_9ENTR</name>
<organism evidence="1 2">
    <name type="scientific">Enterobacter chengduensis</name>
    <dbReference type="NCBI Taxonomy" id="2494701"/>
    <lineage>
        <taxon>Bacteria</taxon>
        <taxon>Pseudomonadati</taxon>
        <taxon>Pseudomonadota</taxon>
        <taxon>Gammaproteobacteria</taxon>
        <taxon>Enterobacterales</taxon>
        <taxon>Enterobacteriaceae</taxon>
        <taxon>Enterobacter</taxon>
        <taxon>Enterobacter cloacae complex</taxon>
    </lineage>
</organism>
<evidence type="ECO:0000313" key="1">
    <source>
        <dbReference type="EMBL" id="KJX35441.1"/>
    </source>
</evidence>
<accession>A0AAW3HGG9</accession>
<keyword evidence="2" id="KW-1185">Reference proteome</keyword>
<dbReference type="RefSeq" id="WP_045890504.1">
    <property type="nucleotide sequence ID" value="NZ_JADKYK010000023.1"/>
</dbReference>
<dbReference type="AlphaFoldDB" id="A0AAW3HGG9"/>
<protein>
    <submittedName>
        <fullName evidence="1">Uncharacterized protein</fullName>
    </submittedName>
</protein>
<evidence type="ECO:0000313" key="2">
    <source>
        <dbReference type="Proteomes" id="UP000033354"/>
    </source>
</evidence>
<comment type="caution">
    <text evidence="1">The sequence shown here is derived from an EMBL/GenBank/DDBJ whole genome shotgun (WGS) entry which is preliminary data.</text>
</comment>
<sequence>MIQYLVKYGVDRIQINDAGKRVLETLQYFYKSKPTKIQLGDIIERSGCSQGGVMFWLHALKSFGVIDFKEAGYFDVTVKSMISDYEIIYSND</sequence>
<dbReference type="Proteomes" id="UP000033354">
    <property type="component" value="Unassembled WGS sequence"/>
</dbReference>
<dbReference type="EMBL" id="JZKT01000021">
    <property type="protein sequence ID" value="KJX35441.1"/>
    <property type="molecule type" value="Genomic_DNA"/>
</dbReference>
<reference evidence="1 2" key="1">
    <citation type="submission" date="2015-02" db="EMBL/GenBank/DDBJ databases">
        <authorList>
            <person name="Adams M."/>
            <person name="Sutton G."/>
            <person name="Nelson K."/>
            <person name="Bonomo R."/>
            <person name="McCorrison J."/>
            <person name="Sanka R."/>
            <person name="Brinkac L."/>
            <person name="Nierman W."/>
        </authorList>
    </citation>
    <scope>NUCLEOTIDE SEQUENCE [LARGE SCALE GENOMIC DNA]</scope>
    <source>
        <strain evidence="1 2">CIDEIMsCOL9</strain>
    </source>
</reference>
<proteinExistence type="predicted"/>
<gene>
    <name evidence="1" type="ORF">SG71_14055</name>
</gene>